<evidence type="ECO:0000313" key="12">
    <source>
        <dbReference type="Proteomes" id="UP000781932"/>
    </source>
</evidence>
<dbReference type="InterPro" id="IPR001128">
    <property type="entry name" value="Cyt_P450"/>
</dbReference>
<dbReference type="PRINTS" id="PR00465">
    <property type="entry name" value="EP450IV"/>
</dbReference>
<feature type="transmembrane region" description="Helical" evidence="10">
    <location>
        <begin position="57"/>
        <end position="78"/>
    </location>
</feature>
<dbReference type="GeneID" id="62169039"/>
<evidence type="ECO:0000256" key="5">
    <source>
        <dbReference type="ARBA" id="ARBA00023004"/>
    </source>
</evidence>
<dbReference type="InterPro" id="IPR050121">
    <property type="entry name" value="Cytochrome_P450_monoxygenase"/>
</dbReference>
<keyword evidence="10" id="KW-0472">Membrane</keyword>
<dbReference type="PANTHER" id="PTHR24305">
    <property type="entry name" value="CYTOCHROME P450"/>
    <property type="match status" value="1"/>
</dbReference>
<keyword evidence="12" id="KW-1185">Reference proteome</keyword>
<dbReference type="EMBL" id="JAATWM020000080">
    <property type="protein sequence ID" value="KAF9869267.1"/>
    <property type="molecule type" value="Genomic_DNA"/>
</dbReference>
<comment type="cofactor">
    <cofactor evidence="1 7">
        <name>heme</name>
        <dbReference type="ChEBI" id="CHEBI:30413"/>
    </cofactor>
</comment>
<evidence type="ECO:0000256" key="10">
    <source>
        <dbReference type="SAM" id="Phobius"/>
    </source>
</evidence>
<keyword evidence="8" id="KW-0560">Oxidoreductase</keyword>
<feature type="transmembrane region" description="Helical" evidence="10">
    <location>
        <begin position="32"/>
        <end position="50"/>
    </location>
</feature>
<keyword evidence="3 7" id="KW-0349">Heme</keyword>
<dbReference type="GO" id="GO:0005506">
    <property type="term" value="F:iron ion binding"/>
    <property type="evidence" value="ECO:0007669"/>
    <property type="project" value="InterPro"/>
</dbReference>
<keyword evidence="10" id="KW-0812">Transmembrane</keyword>
<dbReference type="OrthoDB" id="1470350at2759"/>
<feature type="compositionally biased region" description="Polar residues" evidence="9">
    <location>
        <begin position="1"/>
        <end position="10"/>
    </location>
</feature>
<reference evidence="11" key="2">
    <citation type="submission" date="2020-11" db="EMBL/GenBank/DDBJ databases">
        <title>Whole genome sequencing of Colletotrichum sp.</title>
        <authorList>
            <person name="Li H."/>
        </authorList>
    </citation>
    <scope>NUCLEOTIDE SEQUENCE</scope>
    <source>
        <strain evidence="11">CkLH20</strain>
    </source>
</reference>
<keyword evidence="5 7" id="KW-0408">Iron</keyword>
<dbReference type="InterPro" id="IPR017972">
    <property type="entry name" value="Cyt_P450_CS"/>
</dbReference>
<dbReference type="InterPro" id="IPR002403">
    <property type="entry name" value="Cyt_P450_E_grp-IV"/>
</dbReference>
<evidence type="ECO:0000256" key="8">
    <source>
        <dbReference type="RuleBase" id="RU000461"/>
    </source>
</evidence>
<reference evidence="11" key="1">
    <citation type="submission" date="2020-03" db="EMBL/GenBank/DDBJ databases">
        <authorList>
            <person name="He L."/>
        </authorList>
    </citation>
    <scope>NUCLEOTIDE SEQUENCE</scope>
    <source>
        <strain evidence="11">CkLH20</strain>
    </source>
</reference>
<evidence type="ECO:0000256" key="7">
    <source>
        <dbReference type="PIRSR" id="PIRSR602403-1"/>
    </source>
</evidence>
<dbReference type="RefSeq" id="XP_038738728.1">
    <property type="nucleotide sequence ID" value="XM_038895965.1"/>
</dbReference>
<evidence type="ECO:0000256" key="3">
    <source>
        <dbReference type="ARBA" id="ARBA00022617"/>
    </source>
</evidence>
<dbReference type="PROSITE" id="PS00086">
    <property type="entry name" value="CYTOCHROME_P450"/>
    <property type="match status" value="1"/>
</dbReference>
<evidence type="ECO:0000313" key="11">
    <source>
        <dbReference type="EMBL" id="KAF9869267.1"/>
    </source>
</evidence>
<dbReference type="InterPro" id="IPR036396">
    <property type="entry name" value="Cyt_P450_sf"/>
</dbReference>
<protein>
    <submittedName>
        <fullName evidence="11">Cytochrome p450 monooxygenase</fullName>
    </submittedName>
</protein>
<evidence type="ECO:0000256" key="2">
    <source>
        <dbReference type="ARBA" id="ARBA00010617"/>
    </source>
</evidence>
<feature type="binding site" description="axial binding residue" evidence="7">
    <location>
        <position position="576"/>
    </location>
    <ligand>
        <name>heme</name>
        <dbReference type="ChEBI" id="CHEBI:30413"/>
    </ligand>
    <ligandPart>
        <name>Fe</name>
        <dbReference type="ChEBI" id="CHEBI:18248"/>
    </ligandPart>
</feature>
<dbReference type="AlphaFoldDB" id="A0A9P6LEI5"/>
<accession>A0A9P6LEI5</accession>
<gene>
    <name evidence="11" type="ORF">CkaCkLH20_13255</name>
</gene>
<evidence type="ECO:0000256" key="4">
    <source>
        <dbReference type="ARBA" id="ARBA00022723"/>
    </source>
</evidence>
<dbReference type="Gene3D" id="1.10.630.10">
    <property type="entry name" value="Cytochrome P450"/>
    <property type="match status" value="1"/>
</dbReference>
<keyword evidence="4 7" id="KW-0479">Metal-binding</keyword>
<keyword evidence="10" id="KW-1133">Transmembrane helix</keyword>
<evidence type="ECO:0000256" key="6">
    <source>
        <dbReference type="ARBA" id="ARBA00023033"/>
    </source>
</evidence>
<dbReference type="PRINTS" id="PR00385">
    <property type="entry name" value="P450"/>
</dbReference>
<feature type="region of interest" description="Disordered" evidence="9">
    <location>
        <begin position="1"/>
        <end position="22"/>
    </location>
</feature>
<dbReference type="Proteomes" id="UP000781932">
    <property type="component" value="Unassembled WGS sequence"/>
</dbReference>
<proteinExistence type="inferred from homology"/>
<dbReference type="GO" id="GO:0004497">
    <property type="term" value="F:monooxygenase activity"/>
    <property type="evidence" value="ECO:0007669"/>
    <property type="project" value="UniProtKB-KW"/>
</dbReference>
<keyword evidence="6 8" id="KW-0503">Monooxygenase</keyword>
<comment type="caution">
    <text evidence="11">The sequence shown here is derived from an EMBL/GenBank/DDBJ whole genome shotgun (WGS) entry which is preliminary data.</text>
</comment>
<dbReference type="Pfam" id="PF00067">
    <property type="entry name" value="p450"/>
    <property type="match status" value="2"/>
</dbReference>
<dbReference type="SUPFAM" id="SSF48264">
    <property type="entry name" value="Cytochrome P450"/>
    <property type="match status" value="1"/>
</dbReference>
<comment type="similarity">
    <text evidence="2 8">Belongs to the cytochrome P450 family.</text>
</comment>
<evidence type="ECO:0000256" key="1">
    <source>
        <dbReference type="ARBA" id="ARBA00001971"/>
    </source>
</evidence>
<dbReference type="PANTHER" id="PTHR24305:SF232">
    <property type="entry name" value="P450, PUTATIVE (EUROFUNG)-RELATED"/>
    <property type="match status" value="1"/>
</dbReference>
<sequence length="629" mass="71031">MITASTSSRRYPTDLPTDSATEKTEKTHSLLFVNYVLSAAIVIGMKNFVVMDSQGHLSTLVSAVTALSIFLYALYQYLLPKPIPGVPYNEEATKSLFGDVPRLQKESQNNIFGWMIDQARKHGSPVFQFFIEPFQKPSVLITDFREGQDILMRRKEFDRSDFSIAVLGGEAPTFHINLKTGTEWKAHRRLLQDLMTPKFLHDVAAPNIYKSAARILDLWKIKVEIAPEKPFSAEKDIFYAALDAVFDFGFGNAVQDRALIPQIEKLTEMSDKELRRLGKTAAKEGFADFPTAPIYPPFEATLESVENVGGVAASGFPNLAWWLVGLKPSVKRMRSVRNDFLRDQVLKAVERYENQGLDGNDAYVKSAIDLMVQREATFAKKDERQPVFWCETMKDETLGFIVAGHDTTSTTLCWGVKFLTDNTACQSRLRESLRSVHTSAISEARPPSHDEITRSSIPYLEAVVEEMLRLAHTAIVQDRQCQEDTFILGHRIPKGTTVFIANKGPSFTEPGFNINEKLRSPSCQAAADQRCLRAWENENMDKFWPERWLVKNEKGEDVFNAAAGPTIPFGLGLRGCFGRKLAYMELKLLTTLMVWTFEFLPCPSSLSSYEDVETLTRKPKQCFIKLQVL</sequence>
<evidence type="ECO:0000256" key="9">
    <source>
        <dbReference type="SAM" id="MobiDB-lite"/>
    </source>
</evidence>
<dbReference type="GO" id="GO:0020037">
    <property type="term" value="F:heme binding"/>
    <property type="evidence" value="ECO:0007669"/>
    <property type="project" value="InterPro"/>
</dbReference>
<organism evidence="11 12">
    <name type="scientific">Colletotrichum karsti</name>
    <dbReference type="NCBI Taxonomy" id="1095194"/>
    <lineage>
        <taxon>Eukaryota</taxon>
        <taxon>Fungi</taxon>
        <taxon>Dikarya</taxon>
        <taxon>Ascomycota</taxon>
        <taxon>Pezizomycotina</taxon>
        <taxon>Sordariomycetes</taxon>
        <taxon>Hypocreomycetidae</taxon>
        <taxon>Glomerellales</taxon>
        <taxon>Glomerellaceae</taxon>
        <taxon>Colletotrichum</taxon>
        <taxon>Colletotrichum boninense species complex</taxon>
    </lineage>
</organism>
<name>A0A9P6LEI5_9PEZI</name>
<dbReference type="GO" id="GO:0016705">
    <property type="term" value="F:oxidoreductase activity, acting on paired donors, with incorporation or reduction of molecular oxygen"/>
    <property type="evidence" value="ECO:0007669"/>
    <property type="project" value="InterPro"/>
</dbReference>